<dbReference type="InterPro" id="IPR002121">
    <property type="entry name" value="HRDC_dom"/>
</dbReference>
<dbReference type="InterPro" id="IPR051086">
    <property type="entry name" value="RNase_D-like"/>
</dbReference>
<protein>
    <submittedName>
        <fullName evidence="2">Ribonuclease D</fullName>
    </submittedName>
</protein>
<feature type="domain" description="HRDC" evidence="1">
    <location>
        <begin position="61"/>
        <end position="141"/>
    </location>
</feature>
<reference evidence="2" key="1">
    <citation type="submission" date="2013-08" db="EMBL/GenBank/DDBJ databases">
        <authorList>
            <person name="Mendez C."/>
            <person name="Richter M."/>
            <person name="Ferrer M."/>
            <person name="Sanchez J."/>
        </authorList>
    </citation>
    <scope>NUCLEOTIDE SEQUENCE</scope>
</reference>
<dbReference type="EMBL" id="AUZX01013659">
    <property type="protein sequence ID" value="EQD34925.1"/>
    <property type="molecule type" value="Genomic_DNA"/>
</dbReference>
<dbReference type="SUPFAM" id="SSF47819">
    <property type="entry name" value="HRDC-like"/>
    <property type="match status" value="1"/>
</dbReference>
<feature type="non-terminal residue" evidence="2">
    <location>
        <position position="1"/>
    </location>
</feature>
<proteinExistence type="predicted"/>
<comment type="caution">
    <text evidence="2">The sequence shown here is derived from an EMBL/GenBank/DDBJ whole genome shotgun (WGS) entry which is preliminary data.</text>
</comment>
<dbReference type="GO" id="GO:0003676">
    <property type="term" value="F:nucleic acid binding"/>
    <property type="evidence" value="ECO:0007669"/>
    <property type="project" value="InterPro"/>
</dbReference>
<dbReference type="InterPro" id="IPR010997">
    <property type="entry name" value="HRDC-like_sf"/>
</dbReference>
<dbReference type="AlphaFoldDB" id="T0ZYC0"/>
<dbReference type="Pfam" id="PF00570">
    <property type="entry name" value="HRDC"/>
    <property type="match status" value="1"/>
</dbReference>
<gene>
    <name evidence="2" type="ORF">B1A_18508</name>
</gene>
<dbReference type="GO" id="GO:0000166">
    <property type="term" value="F:nucleotide binding"/>
    <property type="evidence" value="ECO:0007669"/>
    <property type="project" value="InterPro"/>
</dbReference>
<dbReference type="SMART" id="SM00341">
    <property type="entry name" value="HRDC"/>
    <property type="match status" value="1"/>
</dbReference>
<organism evidence="2">
    <name type="scientific">mine drainage metagenome</name>
    <dbReference type="NCBI Taxonomy" id="410659"/>
    <lineage>
        <taxon>unclassified sequences</taxon>
        <taxon>metagenomes</taxon>
        <taxon>ecological metagenomes</taxon>
    </lineage>
</organism>
<dbReference type="PANTHER" id="PTHR47649:SF1">
    <property type="entry name" value="RIBONUCLEASE D"/>
    <property type="match status" value="1"/>
</dbReference>
<evidence type="ECO:0000313" key="2">
    <source>
        <dbReference type="EMBL" id="EQD34925.1"/>
    </source>
</evidence>
<dbReference type="PROSITE" id="PS50967">
    <property type="entry name" value="HRDC"/>
    <property type="match status" value="1"/>
</dbReference>
<dbReference type="PANTHER" id="PTHR47649">
    <property type="entry name" value="RIBONUCLEASE D"/>
    <property type="match status" value="1"/>
</dbReference>
<reference evidence="2" key="2">
    <citation type="journal article" date="2014" name="ISME J.">
        <title>Microbial stratification in low pH oxic and suboxic macroscopic growths along an acid mine drainage.</title>
        <authorList>
            <person name="Mendez-Garcia C."/>
            <person name="Mesa V."/>
            <person name="Sprenger R.R."/>
            <person name="Richter M."/>
            <person name="Diez M.S."/>
            <person name="Solano J."/>
            <person name="Bargiela R."/>
            <person name="Golyshina O.V."/>
            <person name="Manteca A."/>
            <person name="Ramos J.L."/>
            <person name="Gallego J.R."/>
            <person name="Llorente I."/>
            <person name="Martins Dos Santos V.A."/>
            <person name="Jensen O.N."/>
            <person name="Pelaez A.I."/>
            <person name="Sanchez J."/>
            <person name="Ferrer M."/>
        </authorList>
    </citation>
    <scope>NUCLEOTIDE SEQUENCE</scope>
</reference>
<name>T0ZYC0_9ZZZZ</name>
<evidence type="ECO:0000259" key="1">
    <source>
        <dbReference type="PROSITE" id="PS50967"/>
    </source>
</evidence>
<sequence length="241" mass="26798">DYAVDDVKYLSAIYAAISERLHTLHRQTWAVAACQERCDAAAKAPDPQLAYLKIKAPRSLNSLQLAVLRELCAWREQLAYEHDLPARTMLPDNVLRDIAKLLPTRGAQLNNVKEFPTRELASYAEFIISIVARSKAQASETYPAAADELDESFESRVFGETAWTLAQAICLAGRVSTSLAASQADVLELAHQIRAGKPITDHKLMNGWRYECLGKALVEFLTTDRRITLSCHNGVLESLTQ</sequence>
<dbReference type="Gene3D" id="1.10.150.80">
    <property type="entry name" value="HRDC domain"/>
    <property type="match status" value="1"/>
</dbReference>
<dbReference type="InterPro" id="IPR044876">
    <property type="entry name" value="HRDC_dom_sf"/>
</dbReference>
<accession>T0ZYC0</accession>